<keyword evidence="2" id="KW-1185">Reference proteome</keyword>
<dbReference type="RefSeq" id="WP_015616717.1">
    <property type="nucleotide sequence ID" value="NC_021182.1"/>
</dbReference>
<gene>
    <name evidence="1" type="ORF">Clopa_3652</name>
</gene>
<dbReference type="AlphaFoldDB" id="R4KD09"/>
<evidence type="ECO:0000313" key="2">
    <source>
        <dbReference type="Proteomes" id="UP000013523"/>
    </source>
</evidence>
<reference evidence="1 2" key="1">
    <citation type="submission" date="2012-01" db="EMBL/GenBank/DDBJ databases">
        <title>Complete sequence of chromosome of Clostridium pasteurianum BC1.</title>
        <authorList>
            <consortium name="US DOE Joint Genome Institute"/>
            <person name="Lucas S."/>
            <person name="Han J."/>
            <person name="Lapidus A."/>
            <person name="Cheng J.-F."/>
            <person name="Goodwin L."/>
            <person name="Pitluck S."/>
            <person name="Peters L."/>
            <person name="Mikhailova N."/>
            <person name="Teshima H."/>
            <person name="Detter J.C."/>
            <person name="Han C."/>
            <person name="Tapia R."/>
            <person name="Land M."/>
            <person name="Hauser L."/>
            <person name="Kyrpides N."/>
            <person name="Ivanova N."/>
            <person name="Pagani I."/>
            <person name="Dunn J."/>
            <person name="Taghavi S."/>
            <person name="Francis A."/>
            <person name="van der Lelie D."/>
            <person name="Woyke T."/>
        </authorList>
    </citation>
    <scope>NUCLEOTIDE SEQUENCE [LARGE SCALE GENOMIC DNA]</scope>
    <source>
        <strain evidence="1 2">BC1</strain>
    </source>
</reference>
<dbReference type="OrthoDB" id="9822715at2"/>
<dbReference type="KEGG" id="cpas:Clopa_3652"/>
<proteinExistence type="predicted"/>
<sequence>MSDCCLNDYDKFIGKYITVIYDCGSKYKKLHCELFEYCEKNSNEKFIILKAHNNMIYHINCNKIIYWIAEYEDMLTENQDNYKSNTKPIESNAVAESEDLLLEKTLDKETIPLETSIPNIQLQDEELSQAAEIIDSCSVNLTKENTSLAPNEYTTYDELQENSNILSKSENKFDTSLEPVSNAAIISDEHEISHDKTITDYKKDHGCDKSLEKYNHKDTYKKNVLRFPLAAFINCNFQGVYLTIYTTSTQAISGEVIFNYDYLIVLKSDAKTYYINPEQITYFC</sequence>
<dbReference type="HOGENOM" id="CLU_1132035_0_0_9"/>
<dbReference type="PATRIC" id="fig|86416.3.peg.3651"/>
<evidence type="ECO:0000313" key="1">
    <source>
        <dbReference type="EMBL" id="AGK98434.1"/>
    </source>
</evidence>
<protein>
    <submittedName>
        <fullName evidence="1">Uncharacterized protein</fullName>
    </submittedName>
</protein>
<name>R4KD09_CLOPA</name>
<accession>R4KD09</accession>
<organism evidence="1 2">
    <name type="scientific">Clostridium pasteurianum BC1</name>
    <dbReference type="NCBI Taxonomy" id="86416"/>
    <lineage>
        <taxon>Bacteria</taxon>
        <taxon>Bacillati</taxon>
        <taxon>Bacillota</taxon>
        <taxon>Clostridia</taxon>
        <taxon>Eubacteriales</taxon>
        <taxon>Clostridiaceae</taxon>
        <taxon>Clostridium</taxon>
    </lineage>
</organism>
<dbReference type="EMBL" id="CP003261">
    <property type="protein sequence ID" value="AGK98434.1"/>
    <property type="molecule type" value="Genomic_DNA"/>
</dbReference>
<dbReference type="Proteomes" id="UP000013523">
    <property type="component" value="Chromosome"/>
</dbReference>